<dbReference type="STRING" id="139825.A0A401H1Y8"/>
<dbReference type="AlphaFoldDB" id="A0A401H1Y8"/>
<comment type="caution">
    <text evidence="2">The sequence shown here is derived from an EMBL/GenBank/DDBJ whole genome shotgun (WGS) entry which is preliminary data.</text>
</comment>
<dbReference type="OrthoDB" id="424402at2759"/>
<evidence type="ECO:0000313" key="3">
    <source>
        <dbReference type="Proteomes" id="UP000287166"/>
    </source>
</evidence>
<name>A0A401H1Y8_9APHY</name>
<gene>
    <name evidence="2" type="ORF">SCP_1302600</name>
</gene>
<reference evidence="2 3" key="1">
    <citation type="journal article" date="2018" name="Sci. Rep.">
        <title>Genome sequence of the cauliflower mushroom Sparassis crispa (Hanabiratake) and its association with beneficial usage.</title>
        <authorList>
            <person name="Kiyama R."/>
            <person name="Furutani Y."/>
            <person name="Kawaguchi K."/>
            <person name="Nakanishi T."/>
        </authorList>
    </citation>
    <scope>NUCLEOTIDE SEQUENCE [LARGE SCALE GENOMIC DNA]</scope>
</reference>
<feature type="region of interest" description="Disordered" evidence="1">
    <location>
        <begin position="44"/>
        <end position="73"/>
    </location>
</feature>
<dbReference type="RefSeq" id="XP_027619358.1">
    <property type="nucleotide sequence ID" value="XM_027763557.1"/>
</dbReference>
<organism evidence="2 3">
    <name type="scientific">Sparassis crispa</name>
    <dbReference type="NCBI Taxonomy" id="139825"/>
    <lineage>
        <taxon>Eukaryota</taxon>
        <taxon>Fungi</taxon>
        <taxon>Dikarya</taxon>
        <taxon>Basidiomycota</taxon>
        <taxon>Agaricomycotina</taxon>
        <taxon>Agaricomycetes</taxon>
        <taxon>Polyporales</taxon>
        <taxon>Sparassidaceae</taxon>
        <taxon>Sparassis</taxon>
    </lineage>
</organism>
<evidence type="ECO:0000313" key="2">
    <source>
        <dbReference type="EMBL" id="GBE88445.1"/>
    </source>
</evidence>
<proteinExistence type="predicted"/>
<keyword evidence="3" id="KW-1185">Reference proteome</keyword>
<dbReference type="EMBL" id="BFAD01000013">
    <property type="protein sequence ID" value="GBE88445.1"/>
    <property type="molecule type" value="Genomic_DNA"/>
</dbReference>
<protein>
    <submittedName>
        <fullName evidence="2">Uncharacterized protein</fullName>
    </submittedName>
</protein>
<dbReference type="Proteomes" id="UP000287166">
    <property type="component" value="Unassembled WGS sequence"/>
</dbReference>
<sequence>MAGPPDSIRITDHGKIHAWVDSALQHFQNNPDKPLTFHTLPAAKKADSGRSAQAAATDGELSPSSDAKKERMPTSLSTIPRLISVVEIIKREYLKTLDLALADQGKLSGLHQYNQVGELQKAIATDAPGNPEEDRLNALALALQGKRHLRQHKVAFMKITLSREVLPDLVAQGFTYQPPDLRQLSRSARARLRKRQKKAVNAFSQTNAAISRTISGVHSWPTPGATTTFFTPVLPMSSAFTNARPAAYGTSVSSSPHSTSTFFPRNGFAASAAVCGAAAGSSRSMSARNESGRYGGANGSALVFARAAIKVR</sequence>
<evidence type="ECO:0000256" key="1">
    <source>
        <dbReference type="SAM" id="MobiDB-lite"/>
    </source>
</evidence>
<dbReference type="InParanoid" id="A0A401H1Y8"/>
<dbReference type="GeneID" id="38785362"/>
<accession>A0A401H1Y8</accession>